<keyword evidence="2" id="KW-1185">Reference proteome</keyword>
<reference evidence="1 2" key="1">
    <citation type="submission" date="2018-07" db="EMBL/GenBank/DDBJ databases">
        <title>A high quality draft genome assembly of the barn swallow (H. rustica rustica).</title>
        <authorList>
            <person name="Formenti G."/>
            <person name="Chiara M."/>
            <person name="Poveda L."/>
            <person name="Francoijs K.-J."/>
            <person name="Bonisoli-Alquati A."/>
            <person name="Canova L."/>
            <person name="Gianfranceschi L."/>
            <person name="Horner D.S."/>
            <person name="Saino N."/>
        </authorList>
    </citation>
    <scope>NUCLEOTIDE SEQUENCE [LARGE SCALE GENOMIC DNA]</scope>
    <source>
        <strain evidence="1">Chelidonia</strain>
        <tissue evidence="1">Blood</tissue>
    </source>
</reference>
<name>A0A3M0KMR7_HIRRU</name>
<protein>
    <submittedName>
        <fullName evidence="1">Uncharacterized protein</fullName>
    </submittedName>
</protein>
<evidence type="ECO:0000313" key="2">
    <source>
        <dbReference type="Proteomes" id="UP000269221"/>
    </source>
</evidence>
<gene>
    <name evidence="1" type="ORF">DUI87_09626</name>
</gene>
<dbReference type="EMBL" id="QRBI01000105">
    <property type="protein sequence ID" value="RMC14529.1"/>
    <property type="molecule type" value="Genomic_DNA"/>
</dbReference>
<sequence>MLFGVRQGDSDIFVASQPTEAQKGGSSSLVSSQPAEANFIASTGWRRRTLLAEAKFFRHVARQSKRLEHFVLGNETVPAEISLPLAVRRLEPLNLFEHLARDQVPTERPCEPMTVTEKKGTKNKCNSVSVYTSFTEEKKLKLPSALHTTVTEAEQPKPVAFALFRRNNQSKSVRIMTDEDWQDLRTQPEENRARDHHPLSIPWVNCVTSEGIHPPDKRVHPDLAARIWDAAKANEPHFWIEVRPGQLGSLSRECGH</sequence>
<dbReference type="Proteomes" id="UP000269221">
    <property type="component" value="Unassembled WGS sequence"/>
</dbReference>
<dbReference type="STRING" id="333673.A0A3M0KMR7"/>
<accession>A0A3M0KMR7</accession>
<dbReference type="AlphaFoldDB" id="A0A3M0KMR7"/>
<evidence type="ECO:0000313" key="1">
    <source>
        <dbReference type="EMBL" id="RMC14529.1"/>
    </source>
</evidence>
<organism evidence="1 2">
    <name type="scientific">Hirundo rustica rustica</name>
    <dbReference type="NCBI Taxonomy" id="333673"/>
    <lineage>
        <taxon>Eukaryota</taxon>
        <taxon>Metazoa</taxon>
        <taxon>Chordata</taxon>
        <taxon>Craniata</taxon>
        <taxon>Vertebrata</taxon>
        <taxon>Euteleostomi</taxon>
        <taxon>Archelosauria</taxon>
        <taxon>Archosauria</taxon>
        <taxon>Dinosauria</taxon>
        <taxon>Saurischia</taxon>
        <taxon>Theropoda</taxon>
        <taxon>Coelurosauria</taxon>
        <taxon>Aves</taxon>
        <taxon>Neognathae</taxon>
        <taxon>Neoaves</taxon>
        <taxon>Telluraves</taxon>
        <taxon>Australaves</taxon>
        <taxon>Passeriformes</taxon>
        <taxon>Sylvioidea</taxon>
        <taxon>Hirundinidae</taxon>
        <taxon>Hirundo</taxon>
    </lineage>
</organism>
<proteinExistence type="predicted"/>
<comment type="caution">
    <text evidence="1">The sequence shown here is derived from an EMBL/GenBank/DDBJ whole genome shotgun (WGS) entry which is preliminary data.</text>
</comment>